<dbReference type="GO" id="GO:0005524">
    <property type="term" value="F:ATP binding"/>
    <property type="evidence" value="ECO:0007669"/>
    <property type="project" value="UniProtKB-KW"/>
</dbReference>
<evidence type="ECO:0000256" key="2">
    <source>
        <dbReference type="ARBA" id="ARBA00005417"/>
    </source>
</evidence>
<dbReference type="InterPro" id="IPR027417">
    <property type="entry name" value="P-loop_NTPase"/>
</dbReference>
<dbReference type="EMBL" id="PRKQ01000041">
    <property type="protein sequence ID" value="PPA91367.1"/>
    <property type="molecule type" value="Genomic_DNA"/>
</dbReference>
<keyword evidence="3 8" id="KW-0812">Transmembrane</keyword>
<evidence type="ECO:0000259" key="9">
    <source>
        <dbReference type="PROSITE" id="PS50893"/>
    </source>
</evidence>
<dbReference type="GO" id="GO:0005886">
    <property type="term" value="C:plasma membrane"/>
    <property type="evidence" value="ECO:0007669"/>
    <property type="project" value="UniProtKB-SubCell"/>
</dbReference>
<keyword evidence="7 8" id="KW-0472">Membrane</keyword>
<comment type="similarity">
    <text evidence="2">Belongs to the ABC transporter superfamily.</text>
</comment>
<dbReference type="InterPro" id="IPR017871">
    <property type="entry name" value="ABC_transporter-like_CS"/>
</dbReference>
<feature type="domain" description="ABC transmembrane type-1" evidence="10">
    <location>
        <begin position="17"/>
        <end position="299"/>
    </location>
</feature>
<dbReference type="Pfam" id="PF00005">
    <property type="entry name" value="ABC_tran"/>
    <property type="match status" value="1"/>
</dbReference>
<dbReference type="InterPro" id="IPR003593">
    <property type="entry name" value="AAA+_ATPase"/>
</dbReference>
<dbReference type="SUPFAM" id="SSF90123">
    <property type="entry name" value="ABC transporter transmembrane region"/>
    <property type="match status" value="1"/>
</dbReference>
<comment type="caution">
    <text evidence="11">The sequence shown here is derived from an EMBL/GenBank/DDBJ whole genome shotgun (WGS) entry which is preliminary data.</text>
</comment>
<dbReference type="InterPro" id="IPR039421">
    <property type="entry name" value="Type_1_exporter"/>
</dbReference>
<dbReference type="Gene3D" id="1.20.1560.10">
    <property type="entry name" value="ABC transporter type 1, transmembrane domain"/>
    <property type="match status" value="1"/>
</dbReference>
<evidence type="ECO:0000256" key="8">
    <source>
        <dbReference type="SAM" id="Phobius"/>
    </source>
</evidence>
<name>A0AAP8Q9Z0_BRELA</name>
<evidence type="ECO:0000256" key="1">
    <source>
        <dbReference type="ARBA" id="ARBA00004651"/>
    </source>
</evidence>
<evidence type="ECO:0000256" key="6">
    <source>
        <dbReference type="ARBA" id="ARBA00022989"/>
    </source>
</evidence>
<keyword evidence="4" id="KW-0547">Nucleotide-binding</keyword>
<dbReference type="GO" id="GO:0015421">
    <property type="term" value="F:ABC-type oligopeptide transporter activity"/>
    <property type="evidence" value="ECO:0007669"/>
    <property type="project" value="TreeGrafter"/>
</dbReference>
<dbReference type="PANTHER" id="PTHR43394:SF1">
    <property type="entry name" value="ATP-BINDING CASSETTE SUB-FAMILY B MEMBER 10, MITOCHONDRIAL"/>
    <property type="match status" value="1"/>
</dbReference>
<organism evidence="11 12">
    <name type="scientific">Brevibacillus laterosporus</name>
    <name type="common">Bacillus laterosporus</name>
    <dbReference type="NCBI Taxonomy" id="1465"/>
    <lineage>
        <taxon>Bacteria</taxon>
        <taxon>Bacillati</taxon>
        <taxon>Bacillota</taxon>
        <taxon>Bacilli</taxon>
        <taxon>Bacillales</taxon>
        <taxon>Paenibacillaceae</taxon>
        <taxon>Brevibacillus</taxon>
    </lineage>
</organism>
<dbReference type="AlphaFoldDB" id="A0AAP8Q9Z0"/>
<dbReference type="GO" id="GO:0016887">
    <property type="term" value="F:ATP hydrolysis activity"/>
    <property type="evidence" value="ECO:0007669"/>
    <property type="project" value="InterPro"/>
</dbReference>
<dbReference type="PROSITE" id="PS50929">
    <property type="entry name" value="ABC_TM1F"/>
    <property type="match status" value="1"/>
</dbReference>
<dbReference type="Gene3D" id="3.40.50.300">
    <property type="entry name" value="P-loop containing nucleotide triphosphate hydrolases"/>
    <property type="match status" value="1"/>
</dbReference>
<reference evidence="11 12" key="1">
    <citation type="submission" date="2018-02" db="EMBL/GenBank/DDBJ databases">
        <title>Comparative analysis of genomes of three Brevibacillus laterosporus strains producers of potent antimicrobials isolated from silage.</title>
        <authorList>
            <person name="Kojic M."/>
            <person name="Miljkovic M."/>
            <person name="Studholme D."/>
            <person name="Filipic B."/>
        </authorList>
    </citation>
    <scope>NUCLEOTIDE SEQUENCE [LARGE SCALE GENOMIC DNA]</scope>
    <source>
        <strain evidence="11 12">BGSP11</strain>
    </source>
</reference>
<gene>
    <name evidence="11" type="ORF">C4A77_23165</name>
</gene>
<dbReference type="PROSITE" id="PS50893">
    <property type="entry name" value="ABC_TRANSPORTER_2"/>
    <property type="match status" value="1"/>
</dbReference>
<evidence type="ECO:0000313" key="11">
    <source>
        <dbReference type="EMBL" id="PPA91367.1"/>
    </source>
</evidence>
<dbReference type="SUPFAM" id="SSF52540">
    <property type="entry name" value="P-loop containing nucleoside triphosphate hydrolases"/>
    <property type="match status" value="1"/>
</dbReference>
<evidence type="ECO:0000259" key="10">
    <source>
        <dbReference type="PROSITE" id="PS50929"/>
    </source>
</evidence>
<dbReference type="CDD" id="cd18549">
    <property type="entry name" value="ABC_6TM_YwjA_like"/>
    <property type="match status" value="1"/>
</dbReference>
<dbReference type="InterPro" id="IPR003439">
    <property type="entry name" value="ABC_transporter-like_ATP-bd"/>
</dbReference>
<dbReference type="Proteomes" id="UP000239759">
    <property type="component" value="Unassembled WGS sequence"/>
</dbReference>
<feature type="transmembrane region" description="Helical" evidence="8">
    <location>
        <begin position="53"/>
        <end position="74"/>
    </location>
</feature>
<sequence length="574" mass="64832">MLRRFFSYYRPYKGLFILDFTCAIIAGLLELVFPLAVNQFVDKLLPGQDWSLIVGACFALLGIYVLNTALNYVVTYWGHMLGINIETDMRKKLFDHIQKLSFRFFDNNKTGHLMSRMSNDLMEIGEIAHHGPEDLFIAVMTLCGAFGVMLYINWQLALLTFLVIPFLIWLTVFFNKKMTYAFRRMFTDIADFNARVENNIGGIRVVQAFGNEEYEKAQFAINNGRFRLTKLLSYKIMAMNMSISYLLMRLVTLFVLICGTWFVLKGHLTAGEFVGFVLLTNILFKPIEKINAVIELYPKGIAGFKRYVELLDTAPDVADSTNAIAVDHLQGNIEYHDVTFGYQNKENILNSINLTIRAGETVAFVGPSGAGKTTLCSLLPRFYDVTAGRITIDGLDIRDLKLESLRKQIGIVQQDVFLFSGTLRENIKYGNLQASDEEIWNAARHAKLEEFIHSQKDGLETIIGERGVMLSGGQKQRLAIARMFLKNPPILILDEATSALDTETELAIQKSLEKLSEGRTTLVIAHRLATIKNADRIVVVTKDGITEQGNHQELLAAKGVYSRLHEAQFSTLVR</sequence>
<evidence type="ECO:0000313" key="12">
    <source>
        <dbReference type="Proteomes" id="UP000239759"/>
    </source>
</evidence>
<dbReference type="InterPro" id="IPR011527">
    <property type="entry name" value="ABC1_TM_dom"/>
</dbReference>
<dbReference type="FunFam" id="3.40.50.300:FF:000218">
    <property type="entry name" value="Multidrug ABC transporter ATP-binding protein"/>
    <property type="match status" value="1"/>
</dbReference>
<keyword evidence="5 11" id="KW-0067">ATP-binding</keyword>
<dbReference type="SMART" id="SM00382">
    <property type="entry name" value="AAA"/>
    <property type="match status" value="1"/>
</dbReference>
<feature type="transmembrane region" description="Helical" evidence="8">
    <location>
        <begin position="12"/>
        <end position="33"/>
    </location>
</feature>
<dbReference type="RefSeq" id="WP_104033488.1">
    <property type="nucleotide sequence ID" value="NZ_JANSGY010000005.1"/>
</dbReference>
<dbReference type="CDD" id="cd03251">
    <property type="entry name" value="ABCC_MsbA"/>
    <property type="match status" value="1"/>
</dbReference>
<dbReference type="PANTHER" id="PTHR43394">
    <property type="entry name" value="ATP-DEPENDENT PERMEASE MDL1, MITOCHONDRIAL"/>
    <property type="match status" value="1"/>
</dbReference>
<dbReference type="Pfam" id="PF00664">
    <property type="entry name" value="ABC_membrane"/>
    <property type="match status" value="1"/>
</dbReference>
<keyword evidence="6 8" id="KW-1133">Transmembrane helix</keyword>
<evidence type="ECO:0000256" key="4">
    <source>
        <dbReference type="ARBA" id="ARBA00022741"/>
    </source>
</evidence>
<evidence type="ECO:0000256" key="3">
    <source>
        <dbReference type="ARBA" id="ARBA00022692"/>
    </source>
</evidence>
<dbReference type="FunFam" id="1.20.1560.10:FF:000053">
    <property type="entry name" value="Multidrug ABC transporter ATP-binding protein"/>
    <property type="match status" value="1"/>
</dbReference>
<protein>
    <submittedName>
        <fullName evidence="11">Multidrug ABC transporter ATP-binding protein</fullName>
    </submittedName>
</protein>
<accession>A0AAP8Q9Z0</accession>
<feature type="transmembrane region" description="Helical" evidence="8">
    <location>
        <begin position="243"/>
        <end position="264"/>
    </location>
</feature>
<dbReference type="PROSITE" id="PS00211">
    <property type="entry name" value="ABC_TRANSPORTER_1"/>
    <property type="match status" value="1"/>
</dbReference>
<proteinExistence type="inferred from homology"/>
<dbReference type="InterPro" id="IPR036640">
    <property type="entry name" value="ABC1_TM_sf"/>
</dbReference>
<feature type="transmembrane region" description="Helical" evidence="8">
    <location>
        <begin position="158"/>
        <end position="175"/>
    </location>
</feature>
<feature type="domain" description="ABC transporter" evidence="9">
    <location>
        <begin position="333"/>
        <end position="567"/>
    </location>
</feature>
<evidence type="ECO:0000256" key="7">
    <source>
        <dbReference type="ARBA" id="ARBA00023136"/>
    </source>
</evidence>
<evidence type="ECO:0000256" key="5">
    <source>
        <dbReference type="ARBA" id="ARBA00022840"/>
    </source>
</evidence>
<comment type="subcellular location">
    <subcellularLocation>
        <location evidence="1">Cell membrane</location>
        <topology evidence="1">Multi-pass membrane protein</topology>
    </subcellularLocation>
</comment>